<reference evidence="1 2" key="1">
    <citation type="submission" date="2018-11" db="EMBL/GenBank/DDBJ databases">
        <title>Parancylomarina longa gen. nov., sp. nov., isolated from sediments of southern Okinawa.</title>
        <authorList>
            <person name="Fu T."/>
        </authorList>
    </citation>
    <scope>NUCLEOTIDE SEQUENCE [LARGE SCALE GENOMIC DNA]</scope>
    <source>
        <strain evidence="1 2">T3-2 S1-C</strain>
    </source>
</reference>
<gene>
    <name evidence="1" type="ORF">DLK05_12080</name>
</gene>
<evidence type="ECO:0000313" key="2">
    <source>
        <dbReference type="Proteomes" id="UP000282985"/>
    </source>
</evidence>
<evidence type="ECO:0008006" key="3">
    <source>
        <dbReference type="Google" id="ProtNLM"/>
    </source>
</evidence>
<accession>A0A434ATA8</accession>
<keyword evidence="2" id="KW-1185">Reference proteome</keyword>
<comment type="caution">
    <text evidence="1">The sequence shown here is derived from an EMBL/GenBank/DDBJ whole genome shotgun (WGS) entry which is preliminary data.</text>
</comment>
<dbReference type="OrthoDB" id="1014491at2"/>
<organism evidence="1 2">
    <name type="scientific">Ancylomarina longa</name>
    <dbReference type="NCBI Taxonomy" id="2487017"/>
    <lineage>
        <taxon>Bacteria</taxon>
        <taxon>Pseudomonadati</taxon>
        <taxon>Bacteroidota</taxon>
        <taxon>Bacteroidia</taxon>
        <taxon>Marinilabiliales</taxon>
        <taxon>Marinifilaceae</taxon>
        <taxon>Ancylomarina</taxon>
    </lineage>
</organism>
<dbReference type="EMBL" id="RJJX01000017">
    <property type="protein sequence ID" value="RUT77661.1"/>
    <property type="molecule type" value="Genomic_DNA"/>
</dbReference>
<dbReference type="Proteomes" id="UP000282985">
    <property type="component" value="Unassembled WGS sequence"/>
</dbReference>
<evidence type="ECO:0000313" key="1">
    <source>
        <dbReference type="EMBL" id="RUT77661.1"/>
    </source>
</evidence>
<sequence length="69" mass="7600">MSLILSEKLNAFAELYGFLPGKGKNDHRWDGGLTYEVNENLQLDISTGIGLSKVSPDFFPSLGLSIRMP</sequence>
<protein>
    <recommendedName>
        <fullName evidence="3">Transporter</fullName>
    </recommendedName>
</protein>
<dbReference type="AlphaFoldDB" id="A0A434ATA8"/>
<dbReference type="Pfam" id="PF13557">
    <property type="entry name" value="Phenol_MetA_deg"/>
    <property type="match status" value="1"/>
</dbReference>
<proteinExistence type="predicted"/>
<name>A0A434ATA8_9BACT</name>
<dbReference type="InterPro" id="IPR025737">
    <property type="entry name" value="FApF"/>
</dbReference>